<dbReference type="GeneID" id="56067761"/>
<organism evidence="1 2">
    <name type="scientific">Nitrosopumilus ureiphilus</name>
    <dbReference type="NCBI Taxonomy" id="1470067"/>
    <lineage>
        <taxon>Archaea</taxon>
        <taxon>Nitrososphaerota</taxon>
        <taxon>Nitrososphaeria</taxon>
        <taxon>Nitrosopumilales</taxon>
        <taxon>Nitrosopumilaceae</taxon>
        <taxon>Nitrosopumilus</taxon>
    </lineage>
</organism>
<proteinExistence type="predicted"/>
<dbReference type="RefSeq" id="WP_179370578.1">
    <property type="nucleotide sequence ID" value="NZ_CP026995.1"/>
</dbReference>
<sequence length="71" mass="8541">MDNDENLPVQCHPIIKAKKEKKMKQCKLCGTPFGKEPTNEELESHWKKHHSWHWEYNKEKTPEDALLKKRD</sequence>
<reference evidence="1 2" key="1">
    <citation type="submission" date="2018-02" db="EMBL/GenBank/DDBJ databases">
        <title>Complete genome of Nitrosopumilus ureaphilus PS0.</title>
        <authorList>
            <person name="Qin W."/>
            <person name="Zheng Y."/>
            <person name="Stahl D.A."/>
        </authorList>
    </citation>
    <scope>NUCLEOTIDE SEQUENCE [LARGE SCALE GENOMIC DNA]</scope>
    <source>
        <strain evidence="1 2">PS0</strain>
    </source>
</reference>
<dbReference type="Proteomes" id="UP000509478">
    <property type="component" value="Chromosome"/>
</dbReference>
<evidence type="ECO:0000313" key="2">
    <source>
        <dbReference type="Proteomes" id="UP000509478"/>
    </source>
</evidence>
<accession>A0A7D5M5X8</accession>
<keyword evidence="2" id="KW-1185">Reference proteome</keyword>
<dbReference type="EMBL" id="CP026995">
    <property type="protein sequence ID" value="QLH06791.1"/>
    <property type="molecule type" value="Genomic_DNA"/>
</dbReference>
<dbReference type="KEGG" id="nue:C5F50_06660"/>
<name>A0A7D5M5X8_9ARCH</name>
<dbReference type="AlphaFoldDB" id="A0A7D5M5X8"/>
<evidence type="ECO:0000313" key="1">
    <source>
        <dbReference type="EMBL" id="QLH06791.1"/>
    </source>
</evidence>
<protein>
    <submittedName>
        <fullName evidence="1">Uncharacterized protein</fullName>
    </submittedName>
</protein>
<gene>
    <name evidence="1" type="ORF">C5F50_06660</name>
</gene>